<comment type="caution">
    <text evidence="1">The sequence shown here is derived from an EMBL/GenBank/DDBJ whole genome shotgun (WGS) entry which is preliminary data.</text>
</comment>
<dbReference type="EMBL" id="QKZT01000002">
    <property type="protein sequence ID" value="PZX56696.1"/>
    <property type="molecule type" value="Genomic_DNA"/>
</dbReference>
<evidence type="ECO:0000313" key="1">
    <source>
        <dbReference type="EMBL" id="PZX56696.1"/>
    </source>
</evidence>
<reference evidence="1 2" key="1">
    <citation type="submission" date="2018-06" db="EMBL/GenBank/DDBJ databases">
        <title>Genomic Encyclopedia of Archaeal and Bacterial Type Strains, Phase II (KMG-II): from individual species to whole genera.</title>
        <authorList>
            <person name="Goeker M."/>
        </authorList>
    </citation>
    <scope>NUCLEOTIDE SEQUENCE [LARGE SCALE GENOMIC DNA]</scope>
    <source>
        <strain evidence="1 2">DSM 19830</strain>
    </source>
</reference>
<proteinExistence type="predicted"/>
<accession>A0A2W7RC54</accession>
<dbReference type="Proteomes" id="UP000248882">
    <property type="component" value="Unassembled WGS sequence"/>
</dbReference>
<dbReference type="AlphaFoldDB" id="A0A2W7RC54"/>
<protein>
    <submittedName>
        <fullName evidence="1">Uncharacterized protein</fullName>
    </submittedName>
</protein>
<evidence type="ECO:0000313" key="2">
    <source>
        <dbReference type="Proteomes" id="UP000248882"/>
    </source>
</evidence>
<name>A0A2W7RC54_9BACT</name>
<organism evidence="1 2">
    <name type="scientific">Algoriphagus chordae</name>
    <dbReference type="NCBI Taxonomy" id="237019"/>
    <lineage>
        <taxon>Bacteria</taxon>
        <taxon>Pseudomonadati</taxon>
        <taxon>Bacteroidota</taxon>
        <taxon>Cytophagia</taxon>
        <taxon>Cytophagales</taxon>
        <taxon>Cyclobacteriaceae</taxon>
        <taxon>Algoriphagus</taxon>
    </lineage>
</organism>
<sequence length="46" mass="5547">MFTLFKSPPKFPQVKPINIRMAKCYLMKFEESLRNFEEIQKEAIHS</sequence>
<keyword evidence="2" id="KW-1185">Reference proteome</keyword>
<gene>
    <name evidence="1" type="ORF">LV85_00628</name>
</gene>